<name>A0ABR9WHZ1_9BACT</name>
<evidence type="ECO:0000313" key="3">
    <source>
        <dbReference type="EMBL" id="MBE9463971.1"/>
    </source>
</evidence>
<evidence type="ECO:0000313" key="4">
    <source>
        <dbReference type="Proteomes" id="UP000634134"/>
    </source>
</evidence>
<comment type="caution">
    <text evidence="3">The sequence shown here is derived from an EMBL/GenBank/DDBJ whole genome shotgun (WGS) entry which is preliminary data.</text>
</comment>
<feature type="compositionally biased region" description="Basic and acidic residues" evidence="1">
    <location>
        <begin position="101"/>
        <end position="119"/>
    </location>
</feature>
<feature type="chain" id="PRO_5045912049" evidence="2">
    <location>
        <begin position="21"/>
        <end position="137"/>
    </location>
</feature>
<feature type="signal peptide" evidence="2">
    <location>
        <begin position="1"/>
        <end position="20"/>
    </location>
</feature>
<protein>
    <submittedName>
        <fullName evidence="3">Carboxypeptidase-like regulatory domain-containing protein</fullName>
    </submittedName>
</protein>
<dbReference type="SUPFAM" id="SSF49464">
    <property type="entry name" value="Carboxypeptidase regulatory domain-like"/>
    <property type="match status" value="1"/>
</dbReference>
<feature type="region of interest" description="Disordered" evidence="1">
    <location>
        <begin position="101"/>
        <end position="122"/>
    </location>
</feature>
<evidence type="ECO:0000256" key="2">
    <source>
        <dbReference type="SAM" id="SignalP"/>
    </source>
</evidence>
<sequence>MTRKYLIVSLFIILSFQVSAQKKEVGGIVTSAENRDLLSGIVVWVKGSNQGLVTGKDGYFDLTVSEGDTIEASSRYFQSKEIVVGSGWKYEIRLDGNKNEERTGFLRSKTPDTEEKLPDSETGSIYLSERKLKISGH</sequence>
<dbReference type="Proteomes" id="UP000634134">
    <property type="component" value="Unassembled WGS sequence"/>
</dbReference>
<dbReference type="Pfam" id="PF13715">
    <property type="entry name" value="CarbopepD_reg_2"/>
    <property type="match status" value="1"/>
</dbReference>
<evidence type="ECO:0000256" key="1">
    <source>
        <dbReference type="SAM" id="MobiDB-lite"/>
    </source>
</evidence>
<gene>
    <name evidence="3" type="ORF">IEE83_18970</name>
</gene>
<accession>A0ABR9WHZ1</accession>
<dbReference type="EMBL" id="JACYGY010000001">
    <property type="protein sequence ID" value="MBE9463971.1"/>
    <property type="molecule type" value="Genomic_DNA"/>
</dbReference>
<reference evidence="4" key="1">
    <citation type="submission" date="2023-07" db="EMBL/GenBank/DDBJ databases">
        <title>Dyadobacter sp. nov 'subterranea' isolated from contaminted grondwater.</title>
        <authorList>
            <person name="Szabo I."/>
            <person name="Al-Omari J."/>
            <person name="Szerdahelyi S.G."/>
            <person name="Rado J."/>
        </authorList>
    </citation>
    <scope>NUCLEOTIDE SEQUENCE [LARGE SCALE GENOMIC DNA]</scope>
    <source>
        <strain evidence="4">UP-52</strain>
    </source>
</reference>
<proteinExistence type="predicted"/>
<keyword evidence="4" id="KW-1185">Reference proteome</keyword>
<dbReference type="RefSeq" id="WP_194122060.1">
    <property type="nucleotide sequence ID" value="NZ_JACYGY010000001.1"/>
</dbReference>
<dbReference type="InterPro" id="IPR008969">
    <property type="entry name" value="CarboxyPept-like_regulatory"/>
</dbReference>
<keyword evidence="2" id="KW-0732">Signal</keyword>
<dbReference type="Gene3D" id="2.60.40.1120">
    <property type="entry name" value="Carboxypeptidase-like, regulatory domain"/>
    <property type="match status" value="1"/>
</dbReference>
<organism evidence="3 4">
    <name type="scientific">Dyadobacter subterraneus</name>
    <dbReference type="NCBI Taxonomy" id="2773304"/>
    <lineage>
        <taxon>Bacteria</taxon>
        <taxon>Pseudomonadati</taxon>
        <taxon>Bacteroidota</taxon>
        <taxon>Cytophagia</taxon>
        <taxon>Cytophagales</taxon>
        <taxon>Spirosomataceae</taxon>
        <taxon>Dyadobacter</taxon>
    </lineage>
</organism>